<name>A0A336M6T2_CULSO</name>
<feature type="domain" description="Cathepsin propeptide inhibitor" evidence="2">
    <location>
        <begin position="31"/>
        <end position="91"/>
    </location>
</feature>
<dbReference type="OMA" id="IMEHNER"/>
<proteinExistence type="predicted"/>
<protein>
    <submittedName>
        <fullName evidence="3">CSON012976 protein</fullName>
    </submittedName>
</protein>
<evidence type="ECO:0000313" key="3">
    <source>
        <dbReference type="EMBL" id="SSX26002.1"/>
    </source>
</evidence>
<organism evidence="3">
    <name type="scientific">Culicoides sonorensis</name>
    <name type="common">Biting midge</name>
    <dbReference type="NCBI Taxonomy" id="179676"/>
    <lineage>
        <taxon>Eukaryota</taxon>
        <taxon>Metazoa</taxon>
        <taxon>Ecdysozoa</taxon>
        <taxon>Arthropoda</taxon>
        <taxon>Hexapoda</taxon>
        <taxon>Insecta</taxon>
        <taxon>Pterygota</taxon>
        <taxon>Neoptera</taxon>
        <taxon>Endopterygota</taxon>
        <taxon>Diptera</taxon>
        <taxon>Nematocera</taxon>
        <taxon>Chironomoidea</taxon>
        <taxon>Ceratopogonidae</taxon>
        <taxon>Ceratopogoninae</taxon>
        <taxon>Culicoides</taxon>
        <taxon>Monoculicoides</taxon>
    </lineage>
</organism>
<accession>A0A336M6T2</accession>
<reference evidence="3" key="1">
    <citation type="submission" date="2018-07" db="EMBL/GenBank/DDBJ databases">
        <authorList>
            <person name="Quirk P.G."/>
            <person name="Krulwich T.A."/>
        </authorList>
    </citation>
    <scope>NUCLEOTIDE SEQUENCE</scope>
</reference>
<dbReference type="VEuPathDB" id="VectorBase:CSON012976"/>
<dbReference type="Gene3D" id="1.10.287.2250">
    <property type="match status" value="1"/>
</dbReference>
<evidence type="ECO:0000256" key="1">
    <source>
        <dbReference type="SAM" id="SignalP"/>
    </source>
</evidence>
<sequence>MKFYSIFVLIVFACLLSLTLCEYTEEESNAWISYKNKFEKHYDDPAEDELRKQIFIENRKIIMEHNERYERGEVAYSLAINRFADWTPEEIKRLYGRYKLWFSPSLSPTEIIQQVEE</sequence>
<feature type="chain" id="PRO_5016461170" evidence="1">
    <location>
        <begin position="22"/>
        <end position="117"/>
    </location>
</feature>
<feature type="signal peptide" evidence="1">
    <location>
        <begin position="1"/>
        <end position="21"/>
    </location>
</feature>
<dbReference type="SUPFAM" id="SSF54001">
    <property type="entry name" value="Cysteine proteinases"/>
    <property type="match status" value="1"/>
</dbReference>
<keyword evidence="1" id="KW-0732">Signal</keyword>
<dbReference type="Pfam" id="PF08246">
    <property type="entry name" value="Inhibitor_I29"/>
    <property type="match status" value="1"/>
</dbReference>
<gene>
    <name evidence="3" type="primary">CSON012976</name>
</gene>
<dbReference type="AlphaFoldDB" id="A0A336M6T2"/>
<dbReference type="InterPro" id="IPR038765">
    <property type="entry name" value="Papain-like_cys_pep_sf"/>
</dbReference>
<evidence type="ECO:0000259" key="2">
    <source>
        <dbReference type="SMART" id="SM00848"/>
    </source>
</evidence>
<dbReference type="SMART" id="SM00848">
    <property type="entry name" value="Inhibitor_I29"/>
    <property type="match status" value="1"/>
</dbReference>
<dbReference type="InterPro" id="IPR013201">
    <property type="entry name" value="Prot_inhib_I29"/>
</dbReference>
<dbReference type="EMBL" id="UFQT01000638">
    <property type="protein sequence ID" value="SSX26002.1"/>
    <property type="molecule type" value="Genomic_DNA"/>
</dbReference>